<dbReference type="CDD" id="cd06581">
    <property type="entry name" value="TM_PBP1_LivM_like"/>
    <property type="match status" value="1"/>
</dbReference>
<evidence type="ECO:0000256" key="2">
    <source>
        <dbReference type="ARBA" id="ARBA00022475"/>
    </source>
</evidence>
<keyword evidence="3 6" id="KW-0812">Transmembrane</keyword>
<evidence type="ECO:0000256" key="4">
    <source>
        <dbReference type="ARBA" id="ARBA00022989"/>
    </source>
</evidence>
<keyword evidence="2" id="KW-1003">Cell membrane</keyword>
<keyword evidence="5 6" id="KW-0472">Membrane</keyword>
<sequence length="364" mass="39301">MRFVFKTSYDADIRLFKHGAQAFWYALLAIGMLGLPLLLSGYAIGEVTSVLILAIAGMGLMLLTGHTGLPSLGHAFFMALGCYANVKMLEAGVPWLIAFPLSGLIAGGLGALIALPVLRLHGVYLALATLALSILIADIIILAEPWTGGVSGIVVPDISIFGFTVNRFATPYAFYYVCLAVVVIVMLVYRNLLRAPLGRSFTAVRDSEISAQAMGINLTVTKTKALFLSATFAGLSGSLLGHSAGFVNSETFDLVLSITLLLMIVIGGLGFIHGAFLGAIVVGVIPVLIANGRTFLSTAFDININVPGLESGIFAAILIGFILFEPMGLYGRWLKVRTYFELFPFYRRDMFRRQKSYLKTERVR</sequence>
<keyword evidence="8" id="KW-1185">Reference proteome</keyword>
<evidence type="ECO:0000256" key="6">
    <source>
        <dbReference type="SAM" id="Phobius"/>
    </source>
</evidence>
<evidence type="ECO:0000256" key="3">
    <source>
        <dbReference type="ARBA" id="ARBA00022692"/>
    </source>
</evidence>
<dbReference type="RefSeq" id="WP_377211651.1">
    <property type="nucleotide sequence ID" value="NZ_JBHTJV010000003.1"/>
</dbReference>
<protein>
    <submittedName>
        <fullName evidence="7">Branched-chain amino acid ABC transporter permease</fullName>
    </submittedName>
</protein>
<name>A0ABW3FC79_9HYPH</name>
<feature type="transmembrane region" description="Helical" evidence="6">
    <location>
        <begin position="22"/>
        <end position="44"/>
    </location>
</feature>
<comment type="caution">
    <text evidence="7">The sequence shown here is derived from an EMBL/GenBank/DDBJ whole genome shotgun (WGS) entry which is preliminary data.</text>
</comment>
<feature type="transmembrane region" description="Helical" evidence="6">
    <location>
        <begin position="122"/>
        <end position="143"/>
    </location>
</feature>
<evidence type="ECO:0000313" key="8">
    <source>
        <dbReference type="Proteomes" id="UP001597101"/>
    </source>
</evidence>
<feature type="transmembrane region" description="Helical" evidence="6">
    <location>
        <begin position="172"/>
        <end position="189"/>
    </location>
</feature>
<dbReference type="PANTHER" id="PTHR30482">
    <property type="entry name" value="HIGH-AFFINITY BRANCHED-CHAIN AMINO ACID TRANSPORT SYSTEM PERMEASE"/>
    <property type="match status" value="1"/>
</dbReference>
<evidence type="ECO:0000313" key="7">
    <source>
        <dbReference type="EMBL" id="MFD0915805.1"/>
    </source>
</evidence>
<reference evidence="8" key="1">
    <citation type="journal article" date="2019" name="Int. J. Syst. Evol. Microbiol.">
        <title>The Global Catalogue of Microorganisms (GCM) 10K type strain sequencing project: providing services to taxonomists for standard genome sequencing and annotation.</title>
        <authorList>
            <consortium name="The Broad Institute Genomics Platform"/>
            <consortium name="The Broad Institute Genome Sequencing Center for Infectious Disease"/>
            <person name="Wu L."/>
            <person name="Ma J."/>
        </authorList>
    </citation>
    <scope>NUCLEOTIDE SEQUENCE [LARGE SCALE GENOMIC DNA]</scope>
    <source>
        <strain evidence="8">CCUG 60023</strain>
    </source>
</reference>
<feature type="transmembrane region" description="Helical" evidence="6">
    <location>
        <begin position="93"/>
        <end position="115"/>
    </location>
</feature>
<dbReference type="PANTHER" id="PTHR30482:SF20">
    <property type="entry name" value="HIGH-AFFINITY BRANCHED-CHAIN AMINO ACID TRANSPORT SYSTEM PERMEASE PROTEIN LIVM"/>
    <property type="match status" value="1"/>
</dbReference>
<dbReference type="InterPro" id="IPR001851">
    <property type="entry name" value="ABC_transp_permease"/>
</dbReference>
<feature type="transmembrane region" description="Helical" evidence="6">
    <location>
        <begin position="302"/>
        <end position="324"/>
    </location>
</feature>
<evidence type="ECO:0000256" key="1">
    <source>
        <dbReference type="ARBA" id="ARBA00004651"/>
    </source>
</evidence>
<comment type="subcellular location">
    <subcellularLocation>
        <location evidence="1">Cell membrane</location>
        <topology evidence="1">Multi-pass membrane protein</topology>
    </subcellularLocation>
</comment>
<evidence type="ECO:0000256" key="5">
    <source>
        <dbReference type="ARBA" id="ARBA00023136"/>
    </source>
</evidence>
<dbReference type="Pfam" id="PF02653">
    <property type="entry name" value="BPD_transp_2"/>
    <property type="match status" value="1"/>
</dbReference>
<dbReference type="InterPro" id="IPR043428">
    <property type="entry name" value="LivM-like"/>
</dbReference>
<feature type="transmembrane region" description="Helical" evidence="6">
    <location>
        <begin position="51"/>
        <end position="73"/>
    </location>
</feature>
<gene>
    <name evidence="7" type="ORF">ACFQ14_05245</name>
</gene>
<keyword evidence="4 6" id="KW-1133">Transmembrane helix</keyword>
<feature type="transmembrane region" description="Helical" evidence="6">
    <location>
        <begin position="258"/>
        <end position="290"/>
    </location>
</feature>
<dbReference type="Proteomes" id="UP001597101">
    <property type="component" value="Unassembled WGS sequence"/>
</dbReference>
<proteinExistence type="predicted"/>
<dbReference type="EMBL" id="JBHTJV010000003">
    <property type="protein sequence ID" value="MFD0915805.1"/>
    <property type="molecule type" value="Genomic_DNA"/>
</dbReference>
<organism evidence="7 8">
    <name type="scientific">Pseudahrensia aquimaris</name>
    <dbReference type="NCBI Taxonomy" id="744461"/>
    <lineage>
        <taxon>Bacteria</taxon>
        <taxon>Pseudomonadati</taxon>
        <taxon>Pseudomonadota</taxon>
        <taxon>Alphaproteobacteria</taxon>
        <taxon>Hyphomicrobiales</taxon>
        <taxon>Ahrensiaceae</taxon>
        <taxon>Pseudahrensia</taxon>
    </lineage>
</organism>
<feature type="transmembrane region" description="Helical" evidence="6">
    <location>
        <begin position="225"/>
        <end position="246"/>
    </location>
</feature>
<accession>A0ABW3FC79</accession>